<comment type="similarity">
    <text evidence="5">Belongs to the binding-protein-dependent transport system permease family.</text>
</comment>
<feature type="domain" description="ABC transmembrane type-1" evidence="6">
    <location>
        <begin position="449"/>
        <end position="737"/>
    </location>
</feature>
<dbReference type="Proteomes" id="UP000004263">
    <property type="component" value="Unassembled WGS sequence"/>
</dbReference>
<dbReference type="InterPro" id="IPR000515">
    <property type="entry name" value="MetI-like"/>
</dbReference>
<dbReference type="GO" id="GO:0055085">
    <property type="term" value="P:transmembrane transport"/>
    <property type="evidence" value="ECO:0007669"/>
    <property type="project" value="InterPro"/>
</dbReference>
<evidence type="ECO:0000313" key="8">
    <source>
        <dbReference type="Proteomes" id="UP000004263"/>
    </source>
</evidence>
<dbReference type="EMBL" id="AAQH01000003">
    <property type="protein sequence ID" value="EAT13083.1"/>
    <property type="molecule type" value="Genomic_DNA"/>
</dbReference>
<feature type="transmembrane region" description="Helical" evidence="5">
    <location>
        <begin position="489"/>
        <end position="513"/>
    </location>
</feature>
<dbReference type="Gene3D" id="1.10.3720.10">
    <property type="entry name" value="MetI-like"/>
    <property type="match status" value="1"/>
</dbReference>
<evidence type="ECO:0000259" key="6">
    <source>
        <dbReference type="PROSITE" id="PS50928"/>
    </source>
</evidence>
<dbReference type="STRING" id="207949.RED65_15342"/>
<sequence>MSRPSTPELNFDTPALKRYRLRRAVKDKLASWSIGLGGVSIIGAVLLIFFYLLYEVAPMFVPADVKKLNEYSLPGSQAQETVMLAMEEQAEVALRVQKGGDLTFFRVEDGRLIKSEHVPLSGNVTSFDLNTPASRKMAFANDQGQVLLAKHNYRLKYDENTNRTIIPRIDYPYGQEPLTVFDDGRAIKYISIRDSDSAILISALDESGAPKVVRYTKEEDFLSGDIVLERESVNLPMMSGTINQIEVDQAMNWMFVLADNRLLHVINLRSETLEQTVNLSDHGEITQLSMLLGENSLLVGTNKGDVSQWFMVRGEDNQKRLQRIRTFDTEAQTVVAMSTEQRRKGFFVAGNDGRIAIFHSTAHRNLLDEDLVDGEVNTLTISPRAKDLLVETKDGRIVHFKVDNPHPEISWKSMWDEVWYEGYEEPEYTWQSSSSSSDFEPKYSLVPLAFGTLKGAFYAMLLAAPLAIAGAVYTAYFMAPAMRRKVKPIIELMEALPTVILGFLAGLALAPFIENNLLGIFAMLVIMPMAMLAFGFMWVNLPAKIRHSLPDGWDALPLIPVIILSVWFAIEVSPTFEMWFFGGSMTQWLNNDLGVDFSQRNALIVGLAMGFAVIPTIFSIAEDAIFSVPKSLSYGSLALGATPWQTMVKVVLPTASPGIFSALMIGLGRAVGETMIVLMATGNTPITDINIFEGMRTLAANIAVEIPESAVGSTHYRILFLTGFVLFLFTFIFNTIAETVRHRLRSKYGQL</sequence>
<dbReference type="RefSeq" id="WP_007018154.1">
    <property type="nucleotide sequence ID" value="NZ_CH724115.1"/>
</dbReference>
<dbReference type="InterPro" id="IPR035906">
    <property type="entry name" value="MetI-like_sf"/>
</dbReference>
<keyword evidence="3 5" id="KW-1133">Transmembrane helix</keyword>
<accession>Q1N3Y2</accession>
<feature type="transmembrane region" description="Helical" evidence="5">
    <location>
        <begin position="602"/>
        <end position="621"/>
    </location>
</feature>
<keyword evidence="2 5" id="KW-0812">Transmembrane</keyword>
<organism evidence="7 8">
    <name type="scientific">Bermanella marisrubri</name>
    <dbReference type="NCBI Taxonomy" id="207949"/>
    <lineage>
        <taxon>Bacteria</taxon>
        <taxon>Pseudomonadati</taxon>
        <taxon>Pseudomonadota</taxon>
        <taxon>Gammaproteobacteria</taxon>
        <taxon>Oceanospirillales</taxon>
        <taxon>Oceanospirillaceae</taxon>
        <taxon>Bermanella</taxon>
    </lineage>
</organism>
<protein>
    <submittedName>
        <fullName evidence="7">ABC-type uncharacterized transport system, permease component</fullName>
    </submittedName>
</protein>
<dbReference type="GO" id="GO:0005886">
    <property type="term" value="C:plasma membrane"/>
    <property type="evidence" value="ECO:0007669"/>
    <property type="project" value="UniProtKB-SubCell"/>
</dbReference>
<dbReference type="SUPFAM" id="SSF161098">
    <property type="entry name" value="MetI-like"/>
    <property type="match status" value="2"/>
</dbReference>
<feature type="transmembrane region" description="Helical" evidence="5">
    <location>
        <begin position="456"/>
        <end position="477"/>
    </location>
</feature>
<dbReference type="OrthoDB" id="9785113at2"/>
<gene>
    <name evidence="7" type="ORF">RED65_15342</name>
</gene>
<keyword evidence="4 5" id="KW-0472">Membrane</keyword>
<dbReference type="PROSITE" id="PS50928">
    <property type="entry name" value="ABC_TM1"/>
    <property type="match status" value="1"/>
</dbReference>
<evidence type="ECO:0000256" key="5">
    <source>
        <dbReference type="RuleBase" id="RU363032"/>
    </source>
</evidence>
<dbReference type="InterPro" id="IPR015943">
    <property type="entry name" value="WD40/YVTN_repeat-like_dom_sf"/>
</dbReference>
<feature type="transmembrane region" description="Helical" evidence="5">
    <location>
        <begin position="29"/>
        <end position="54"/>
    </location>
</feature>
<dbReference type="InterPro" id="IPR036322">
    <property type="entry name" value="WD40_repeat_dom_sf"/>
</dbReference>
<dbReference type="HOGENOM" id="CLU_013803_0_0_6"/>
<feature type="transmembrane region" description="Helical" evidence="5">
    <location>
        <begin position="519"/>
        <end position="541"/>
    </location>
</feature>
<evidence type="ECO:0000256" key="2">
    <source>
        <dbReference type="ARBA" id="ARBA00022692"/>
    </source>
</evidence>
<evidence type="ECO:0000256" key="4">
    <source>
        <dbReference type="ARBA" id="ARBA00023136"/>
    </source>
</evidence>
<dbReference type="CDD" id="cd06261">
    <property type="entry name" value="TM_PBP2"/>
    <property type="match status" value="1"/>
</dbReference>
<comment type="subcellular location">
    <subcellularLocation>
        <location evidence="1 5">Cell membrane</location>
        <topology evidence="1 5">Multi-pass membrane protein</topology>
    </subcellularLocation>
</comment>
<proteinExistence type="inferred from homology"/>
<dbReference type="SUPFAM" id="SSF50978">
    <property type="entry name" value="WD40 repeat-like"/>
    <property type="match status" value="1"/>
</dbReference>
<evidence type="ECO:0000256" key="3">
    <source>
        <dbReference type="ARBA" id="ARBA00022989"/>
    </source>
</evidence>
<evidence type="ECO:0000256" key="1">
    <source>
        <dbReference type="ARBA" id="ARBA00004651"/>
    </source>
</evidence>
<keyword evidence="8" id="KW-1185">Reference proteome</keyword>
<comment type="caution">
    <text evidence="7">The sequence shown here is derived from an EMBL/GenBank/DDBJ whole genome shotgun (WGS) entry which is preliminary data.</text>
</comment>
<dbReference type="PANTHER" id="PTHR42727:SF1">
    <property type="entry name" value="PHOSPHATE TRANSPORT SYSTEM PERMEASE"/>
    <property type="match status" value="1"/>
</dbReference>
<feature type="transmembrane region" description="Helical" evidence="5">
    <location>
        <begin position="718"/>
        <end position="737"/>
    </location>
</feature>
<reference evidence="7 8" key="1">
    <citation type="submission" date="2006-03" db="EMBL/GenBank/DDBJ databases">
        <authorList>
            <person name="Pinhassi J."/>
            <person name="Pedros-Alio C."/>
            <person name="Ferriera S."/>
            <person name="Johnson J."/>
            <person name="Kravitz S."/>
            <person name="Halpern A."/>
            <person name="Remington K."/>
            <person name="Beeson K."/>
            <person name="Tran B."/>
            <person name="Rogers Y.-H."/>
            <person name="Friedman R."/>
            <person name="Venter J.C."/>
        </authorList>
    </citation>
    <scope>NUCLEOTIDE SEQUENCE [LARGE SCALE GENOMIC DNA]</scope>
    <source>
        <strain evidence="7 8">RED65</strain>
    </source>
</reference>
<dbReference type="Pfam" id="PF00528">
    <property type="entry name" value="BPD_transp_1"/>
    <property type="match status" value="1"/>
</dbReference>
<keyword evidence="5" id="KW-0813">Transport</keyword>
<dbReference type="AlphaFoldDB" id="Q1N3Y2"/>
<dbReference type="PANTHER" id="PTHR42727">
    <property type="entry name" value="PHOSPHATE TRANSPORT SYSTEM PERMEASE PROTEIN"/>
    <property type="match status" value="1"/>
</dbReference>
<feature type="transmembrane region" description="Helical" evidence="5">
    <location>
        <begin position="650"/>
        <end position="671"/>
    </location>
</feature>
<evidence type="ECO:0000313" key="7">
    <source>
        <dbReference type="EMBL" id="EAT13083.1"/>
    </source>
</evidence>
<dbReference type="Gene3D" id="2.130.10.10">
    <property type="entry name" value="YVTN repeat-like/Quinoprotein amine dehydrogenase"/>
    <property type="match status" value="1"/>
</dbReference>
<name>Q1N3Y2_9GAMM</name>